<organism evidence="9 10">
    <name type="scientific">Emericella nidulans (strain FGSC A4 / ATCC 38163 / CBS 112.46 / NRRL 194 / M139)</name>
    <name type="common">Aspergillus nidulans</name>
    <dbReference type="NCBI Taxonomy" id="227321"/>
    <lineage>
        <taxon>Eukaryota</taxon>
        <taxon>Fungi</taxon>
        <taxon>Dikarya</taxon>
        <taxon>Ascomycota</taxon>
        <taxon>Pezizomycotina</taxon>
        <taxon>Eurotiomycetes</taxon>
        <taxon>Eurotiomycetidae</taxon>
        <taxon>Eurotiales</taxon>
        <taxon>Aspergillaceae</taxon>
        <taxon>Aspergillus</taxon>
        <taxon>Aspergillus subgen. Nidulantes</taxon>
    </lineage>
</organism>
<dbReference type="PROSITE" id="PS00217">
    <property type="entry name" value="SUGAR_TRANSPORT_2"/>
    <property type="match status" value="1"/>
</dbReference>
<dbReference type="InterPro" id="IPR050360">
    <property type="entry name" value="MFS_Sugar_Transporters"/>
</dbReference>
<evidence type="ECO:0000313" key="9">
    <source>
        <dbReference type="EMBL" id="CBF83637.1"/>
    </source>
</evidence>
<accession>Q5B906</accession>
<dbReference type="RefSeq" id="XP_660578.1">
    <property type="nucleotide sequence ID" value="XM_655486.1"/>
</dbReference>
<feature type="transmembrane region" description="Helical" evidence="7">
    <location>
        <begin position="272"/>
        <end position="290"/>
    </location>
</feature>
<dbReference type="PROSITE" id="PS50850">
    <property type="entry name" value="MFS"/>
    <property type="match status" value="1"/>
</dbReference>
<evidence type="ECO:0000256" key="2">
    <source>
        <dbReference type="ARBA" id="ARBA00010992"/>
    </source>
</evidence>
<feature type="transmembrane region" description="Helical" evidence="7">
    <location>
        <begin position="390"/>
        <end position="411"/>
    </location>
</feature>
<dbReference type="PANTHER" id="PTHR48022:SF47">
    <property type="entry name" value="MAJOR FACILITATOR SUPERFAMILY (MFS) PROFILE DOMAIN-CONTAINING PROTEIN"/>
    <property type="match status" value="1"/>
</dbReference>
<dbReference type="InterPro" id="IPR036259">
    <property type="entry name" value="MFS_trans_sf"/>
</dbReference>
<name>Q5B906_EMENI</name>
<evidence type="ECO:0000256" key="1">
    <source>
        <dbReference type="ARBA" id="ARBA00004141"/>
    </source>
</evidence>
<dbReference type="Pfam" id="PF07690">
    <property type="entry name" value="MFS_1"/>
    <property type="match status" value="1"/>
</dbReference>
<dbReference type="PANTHER" id="PTHR48022">
    <property type="entry name" value="PLASTIDIC GLUCOSE TRANSPORTER 4"/>
    <property type="match status" value="1"/>
</dbReference>
<gene>
    <name evidence="9" type="ORF">ANIA_02974</name>
</gene>
<evidence type="ECO:0000313" key="10">
    <source>
        <dbReference type="Proteomes" id="UP000000560"/>
    </source>
</evidence>
<evidence type="ECO:0000256" key="6">
    <source>
        <dbReference type="ARBA" id="ARBA00023136"/>
    </source>
</evidence>
<dbReference type="EMBL" id="BN001306">
    <property type="protein sequence ID" value="CBF83637.1"/>
    <property type="molecule type" value="Genomic_DNA"/>
</dbReference>
<dbReference type="InterPro" id="IPR005828">
    <property type="entry name" value="MFS_sugar_transport-like"/>
</dbReference>
<keyword evidence="10" id="KW-1185">Reference proteome</keyword>
<dbReference type="AlphaFoldDB" id="Q5B906"/>
<dbReference type="GO" id="GO:0008643">
    <property type="term" value="P:carbohydrate transport"/>
    <property type="evidence" value="ECO:0000318"/>
    <property type="project" value="GO_Central"/>
</dbReference>
<reference evidence="10" key="2">
    <citation type="journal article" date="2009" name="Fungal Genet. Biol.">
        <title>The 2008 update of the Aspergillus nidulans genome annotation: a community effort.</title>
        <authorList>
            <person name="Wortman J.R."/>
            <person name="Gilsenan J.M."/>
            <person name="Joardar V."/>
            <person name="Deegan J."/>
            <person name="Clutterbuck J."/>
            <person name="Andersen M.R."/>
            <person name="Archer D."/>
            <person name="Bencina M."/>
            <person name="Braus G."/>
            <person name="Coutinho P."/>
            <person name="von Dohren H."/>
            <person name="Doonan J."/>
            <person name="Driessen A.J."/>
            <person name="Durek P."/>
            <person name="Espeso E."/>
            <person name="Fekete E."/>
            <person name="Flipphi M."/>
            <person name="Estrada C.G."/>
            <person name="Geysens S."/>
            <person name="Goldman G."/>
            <person name="de Groot P.W."/>
            <person name="Hansen K."/>
            <person name="Harris S.D."/>
            <person name="Heinekamp T."/>
            <person name="Helmstaedt K."/>
            <person name="Henrissat B."/>
            <person name="Hofmann G."/>
            <person name="Homan T."/>
            <person name="Horio T."/>
            <person name="Horiuchi H."/>
            <person name="James S."/>
            <person name="Jones M."/>
            <person name="Karaffa L."/>
            <person name="Karanyi Z."/>
            <person name="Kato M."/>
            <person name="Keller N."/>
            <person name="Kelly D.E."/>
            <person name="Kiel J.A."/>
            <person name="Kim J.M."/>
            <person name="van der Klei I.J."/>
            <person name="Klis F.M."/>
            <person name="Kovalchuk A."/>
            <person name="Krasevec N."/>
            <person name="Kubicek C.P."/>
            <person name="Liu B."/>
            <person name="Maccabe A."/>
            <person name="Meyer V."/>
            <person name="Mirabito P."/>
            <person name="Miskei M."/>
            <person name="Mos M."/>
            <person name="Mullins J."/>
            <person name="Nelson D.R."/>
            <person name="Nielsen J."/>
            <person name="Oakley B.R."/>
            <person name="Osmani S.A."/>
            <person name="Pakula T."/>
            <person name="Paszewski A."/>
            <person name="Paulsen I."/>
            <person name="Pilsyk S."/>
            <person name="Pocsi I."/>
            <person name="Punt P.J."/>
            <person name="Ram A.F."/>
            <person name="Ren Q."/>
            <person name="Robellet X."/>
            <person name="Robson G."/>
            <person name="Seiboth B."/>
            <person name="van Solingen P."/>
            <person name="Specht T."/>
            <person name="Sun J."/>
            <person name="Taheri-Talesh N."/>
            <person name="Takeshita N."/>
            <person name="Ussery D."/>
            <person name="vanKuyk P.A."/>
            <person name="Visser H."/>
            <person name="van de Vondervoort P.J."/>
            <person name="de Vries R.P."/>
            <person name="Walton J."/>
            <person name="Xiang X."/>
            <person name="Xiong Y."/>
            <person name="Zeng A.P."/>
            <person name="Brandt B.W."/>
            <person name="Cornell M.J."/>
            <person name="van den Hondel C.A."/>
            <person name="Visser J."/>
            <person name="Oliver S.G."/>
            <person name="Turner G."/>
        </authorList>
    </citation>
    <scope>GENOME REANNOTATION</scope>
    <source>
        <strain evidence="10">FGSC A4 / ATCC 38163 / CBS 112.46 / NRRL 194 / M139</strain>
    </source>
</reference>
<keyword evidence="4 7" id="KW-0812">Transmembrane</keyword>
<dbReference type="SUPFAM" id="SSF103473">
    <property type="entry name" value="MFS general substrate transporter"/>
    <property type="match status" value="1"/>
</dbReference>
<proteinExistence type="inferred from homology"/>
<reference evidence="10" key="1">
    <citation type="journal article" date="2005" name="Nature">
        <title>Sequencing of Aspergillus nidulans and comparative analysis with A. fumigatus and A. oryzae.</title>
        <authorList>
            <person name="Galagan J.E."/>
            <person name="Calvo S.E."/>
            <person name="Cuomo C."/>
            <person name="Ma L.J."/>
            <person name="Wortman J.R."/>
            <person name="Batzoglou S."/>
            <person name="Lee S.I."/>
            <person name="Basturkmen M."/>
            <person name="Spevak C.C."/>
            <person name="Clutterbuck J."/>
            <person name="Kapitonov V."/>
            <person name="Jurka J."/>
            <person name="Scazzocchio C."/>
            <person name="Farman M."/>
            <person name="Butler J."/>
            <person name="Purcell S."/>
            <person name="Harris S."/>
            <person name="Braus G.H."/>
            <person name="Draht O."/>
            <person name="Busch S."/>
            <person name="D'Enfert C."/>
            <person name="Bouchier C."/>
            <person name="Goldman G.H."/>
            <person name="Bell-Pedersen D."/>
            <person name="Griffiths-Jones S."/>
            <person name="Doonan J.H."/>
            <person name="Yu J."/>
            <person name="Vienken K."/>
            <person name="Pain A."/>
            <person name="Freitag M."/>
            <person name="Selker E.U."/>
            <person name="Archer D.B."/>
            <person name="Penalva M.A."/>
            <person name="Oakley B.R."/>
            <person name="Momany M."/>
            <person name="Tanaka T."/>
            <person name="Kumagai T."/>
            <person name="Asai K."/>
            <person name="Machida M."/>
            <person name="Nierman W.C."/>
            <person name="Denning D.W."/>
            <person name="Caddick M."/>
            <person name="Hynes M."/>
            <person name="Paoletti M."/>
            <person name="Fischer R."/>
            <person name="Miller B."/>
            <person name="Dyer P."/>
            <person name="Sachs M.S."/>
            <person name="Osmani S.A."/>
            <person name="Birren B.W."/>
        </authorList>
    </citation>
    <scope>NUCLEOTIDE SEQUENCE [LARGE SCALE GENOMIC DNA]</scope>
    <source>
        <strain evidence="10">FGSC A4 / ATCC 38163 / CBS 112.46 / NRRL 194 / M139</strain>
    </source>
</reference>
<feature type="transmembrane region" description="Helical" evidence="7">
    <location>
        <begin position="297"/>
        <end position="317"/>
    </location>
</feature>
<dbReference type="GeneID" id="2873712"/>
<evidence type="ECO:0000256" key="3">
    <source>
        <dbReference type="ARBA" id="ARBA00022448"/>
    </source>
</evidence>
<accession>C8VJ00</accession>
<dbReference type="InterPro" id="IPR003663">
    <property type="entry name" value="Sugar/inositol_transpt"/>
</dbReference>
<dbReference type="KEGG" id="ani:ANIA_02974"/>
<dbReference type="GO" id="GO:0005351">
    <property type="term" value="F:carbohydrate:proton symporter activity"/>
    <property type="evidence" value="ECO:0000318"/>
    <property type="project" value="GO_Central"/>
</dbReference>
<dbReference type="PRINTS" id="PR00171">
    <property type="entry name" value="SUGRTRNSPORT"/>
</dbReference>
<keyword evidence="5 7" id="KW-1133">Transmembrane helix</keyword>
<evidence type="ECO:0000256" key="4">
    <source>
        <dbReference type="ARBA" id="ARBA00022692"/>
    </source>
</evidence>
<dbReference type="GO" id="GO:0016020">
    <property type="term" value="C:membrane"/>
    <property type="evidence" value="ECO:0000318"/>
    <property type="project" value="GO_Central"/>
</dbReference>
<feature type="transmembrane region" description="Helical" evidence="7">
    <location>
        <begin position="329"/>
        <end position="352"/>
    </location>
</feature>
<dbReference type="Pfam" id="PF00083">
    <property type="entry name" value="Sugar_tr"/>
    <property type="match status" value="1"/>
</dbReference>
<keyword evidence="6 7" id="KW-0472">Membrane</keyword>
<dbReference type="InterPro" id="IPR011701">
    <property type="entry name" value="MFS"/>
</dbReference>
<dbReference type="InterPro" id="IPR005829">
    <property type="entry name" value="Sugar_transporter_CS"/>
</dbReference>
<dbReference type="PROSITE" id="PS00216">
    <property type="entry name" value="SUGAR_TRANSPORT_1"/>
    <property type="match status" value="1"/>
</dbReference>
<evidence type="ECO:0000256" key="5">
    <source>
        <dbReference type="ARBA" id="ARBA00022989"/>
    </source>
</evidence>
<feature type="domain" description="Major facilitator superfamily (MFS) profile" evidence="8">
    <location>
        <begin position="23"/>
        <end position="417"/>
    </location>
</feature>
<keyword evidence="3" id="KW-0813">Transport</keyword>
<dbReference type="OMA" id="GANVMTY"/>
<comment type="subcellular location">
    <subcellularLocation>
        <location evidence="1">Membrane</location>
        <topology evidence="1">Multi-pass membrane protein</topology>
    </subcellularLocation>
</comment>
<protein>
    <recommendedName>
        <fullName evidence="8">Major facilitator superfamily (MFS) profile domain-containing protein</fullName>
    </recommendedName>
</protein>
<comment type="similarity">
    <text evidence="2">Belongs to the major facilitator superfamily. Sugar transporter (TC 2.A.1.1) family.</text>
</comment>
<dbReference type="InParanoid" id="Q5B906"/>
<dbReference type="Proteomes" id="UP000000560">
    <property type="component" value="Chromosome VI"/>
</dbReference>
<dbReference type="HOGENOM" id="CLU_001265_30_12_1"/>
<dbReference type="OrthoDB" id="4142200at2759"/>
<evidence type="ECO:0000259" key="8">
    <source>
        <dbReference type="PROSITE" id="PS50850"/>
    </source>
</evidence>
<dbReference type="InterPro" id="IPR020846">
    <property type="entry name" value="MFS_dom"/>
</dbReference>
<dbReference type="eggNOG" id="KOG0254">
    <property type="taxonomic scope" value="Eukaryota"/>
</dbReference>
<evidence type="ECO:0000256" key="7">
    <source>
        <dbReference type="SAM" id="Phobius"/>
    </source>
</evidence>
<dbReference type="Gene3D" id="1.20.1250.20">
    <property type="entry name" value="MFS general substrate transporter like domains"/>
    <property type="match status" value="2"/>
</dbReference>
<feature type="transmembrane region" description="Helical" evidence="7">
    <location>
        <begin position="364"/>
        <end position="384"/>
    </location>
</feature>
<sequence length="477" mass="52273">MRLAGRCLLMKALEVAKHKPVAAMQSSHVGGMLFGFDISSMSAIIGTDQYNDYFDNPSGLRQGAIDSSLAAGSVVGSAIAGYVSDKIGRRDSIAFACIWWLVGTAVQTANNGFGSLIAGRVLNGVCVGITSSQIHVYLAEIAKKEKRGQPIVSQQLAIVGLPFLPRSPRWLAKVDRTEEAIATLANIQADGNRDDPLVVAEWEEITMVLQAERNALPGWRKFVYNGMWKRTLAGFTVQMWQQNSGANVMTYYVVYIFMMANLTGNINLISSGIQYALFIIFTTFIFFYIDKTGRRPLLIYGALIMALCHFVVGGILSSGEYVPGGSHTVIAFSYLLIIFYALTLAPVCWVYATEVWSLETRATGMGIAAIGNWLFNFALGLYIPLGFQNITWKMFIVFGAMCVLAAIHFFFTYPETCGKTLEEIEEMFAPGGPKPWHTKPGGSKVDAHIDAVRAHSKHINYDTMEAKAGAEVNEKVG</sequence>